<proteinExistence type="predicted"/>
<gene>
    <name evidence="1" type="ORF">ASU29_115</name>
</gene>
<keyword evidence="1" id="KW-0689">Ribosomal protein</keyword>
<dbReference type="GO" id="GO:0005840">
    <property type="term" value="C:ribosome"/>
    <property type="evidence" value="ECO:0007669"/>
    <property type="project" value="UniProtKB-KW"/>
</dbReference>
<keyword evidence="1" id="KW-0687">Ribonucleoprotein</keyword>
<reference evidence="1 2" key="2">
    <citation type="journal article" date="2016" name="Genome Announc.">
        <title>Complete Genome Sequences of the Obligate Symbionts 'Candidatus Sulcia muelleri' and 'Ca. Nasuia deltocephalinicola' from the Pestiferous Leafhopper Macrosteles quadripunctulatus (Hemiptera: Cicadellidae).</title>
        <authorList>
            <person name="Bennett G.M."/>
            <person name="Abba S."/>
            <person name="Kube M."/>
            <person name="Marzachi C."/>
        </authorList>
    </citation>
    <scope>NUCLEOTIDE SEQUENCE [LARGE SCALE GENOMIC DNA]</scope>
    <source>
        <strain evidence="1 2">PUNC</strain>
    </source>
</reference>
<evidence type="ECO:0000313" key="1">
    <source>
        <dbReference type="EMBL" id="ALP70028.1"/>
    </source>
</evidence>
<name>A0A0S2UPH7_9PROT</name>
<dbReference type="AlphaFoldDB" id="A0A0S2UPH7"/>
<dbReference type="EMBL" id="CP013211">
    <property type="protein sequence ID" value="ALP70028.1"/>
    <property type="molecule type" value="Genomic_DNA"/>
</dbReference>
<dbReference type="InterPro" id="IPR036870">
    <property type="entry name" value="Ribosomal_bS18_sf"/>
</dbReference>
<evidence type="ECO:0000313" key="2">
    <source>
        <dbReference type="Proteomes" id="UP000055684"/>
    </source>
</evidence>
<organism evidence="1 2">
    <name type="scientific">Candidatus Nasuia deltocephalincola</name>
    <dbReference type="NCBI Taxonomy" id="1160784"/>
    <lineage>
        <taxon>Bacteria</taxon>
        <taxon>Pseudomonadati</taxon>
        <taxon>Pseudomonadota</taxon>
        <taxon>Betaproteobacteria</taxon>
        <taxon>Candidatus Nasuia</taxon>
    </lineage>
</organism>
<accession>A0A0S2UPH7</accession>
<sequence length="73" mass="9364">MNLKKILKKKFKYTSYYNYRFFKRFINGEGNIYFNCKFFNFFKNKLKKNIKRLRYLSILPYNFNHFYRKKNKC</sequence>
<dbReference type="SUPFAM" id="SSF46911">
    <property type="entry name" value="Ribosomal protein S18"/>
    <property type="match status" value="1"/>
</dbReference>
<dbReference type="Proteomes" id="UP000055684">
    <property type="component" value="Chromosome"/>
</dbReference>
<protein>
    <submittedName>
        <fullName evidence="1">30S ribosomal protein S18</fullName>
    </submittedName>
</protein>
<reference evidence="2" key="1">
    <citation type="submission" date="2015-11" db="EMBL/GenBank/DDBJ databases">
        <title>Complete genome sequences of the obligate symbionts Candidatus Sulcia muelleri and Candidatus Nasuia deltocephalinicola from the pestiferous leafhopper, Macrosteles quadripunctulatus (Hemiptera: Cicadellidae).</title>
        <authorList>
            <person name="Bennett G.M."/>
            <person name="Abba S."/>
            <person name="Kube M."/>
            <person name="Marzachi C."/>
        </authorList>
    </citation>
    <scope>NUCLEOTIDE SEQUENCE [LARGE SCALE GENOMIC DNA]</scope>
    <source>
        <strain evidence="2">PUNC</strain>
    </source>
</reference>